<accession>A0A1V9YSQ8</accession>
<sequence>MKDVQQAMAASILFDCVLEKKLRRNRSKMVLEARHLLLCKRDLLGCKKRIAIIHQHLAILRQPASTDSTASEQDWIAELHEEETLLKDLRDALDFSKTAMRELVLRKAVVERSRNLLHSRQRRLVEQAYRLGHLISPK</sequence>
<dbReference type="AlphaFoldDB" id="A0A1V9YSQ8"/>
<proteinExistence type="predicted"/>
<organism evidence="1 2">
    <name type="scientific">Achlya hypogyna</name>
    <name type="common">Oomycete</name>
    <name type="synonym">Protoachlya hypogyna</name>
    <dbReference type="NCBI Taxonomy" id="1202772"/>
    <lineage>
        <taxon>Eukaryota</taxon>
        <taxon>Sar</taxon>
        <taxon>Stramenopiles</taxon>
        <taxon>Oomycota</taxon>
        <taxon>Saprolegniomycetes</taxon>
        <taxon>Saprolegniales</taxon>
        <taxon>Achlyaceae</taxon>
        <taxon>Achlya</taxon>
    </lineage>
</organism>
<comment type="caution">
    <text evidence="1">The sequence shown here is derived from an EMBL/GenBank/DDBJ whole genome shotgun (WGS) entry which is preliminary data.</text>
</comment>
<evidence type="ECO:0000313" key="2">
    <source>
        <dbReference type="Proteomes" id="UP000243579"/>
    </source>
</evidence>
<dbReference type="EMBL" id="JNBR01001081">
    <property type="protein sequence ID" value="OQR88795.1"/>
    <property type="molecule type" value="Genomic_DNA"/>
</dbReference>
<dbReference type="Proteomes" id="UP000243579">
    <property type="component" value="Unassembled WGS sequence"/>
</dbReference>
<name>A0A1V9YSQ8_ACHHY</name>
<gene>
    <name evidence="1" type="ORF">ACHHYP_20291</name>
</gene>
<evidence type="ECO:0000313" key="1">
    <source>
        <dbReference type="EMBL" id="OQR88795.1"/>
    </source>
</evidence>
<reference evidence="1 2" key="1">
    <citation type="journal article" date="2014" name="Genome Biol. Evol.">
        <title>The secreted proteins of Achlya hypogyna and Thraustotheca clavata identify the ancestral oomycete secretome and reveal gene acquisitions by horizontal gene transfer.</title>
        <authorList>
            <person name="Misner I."/>
            <person name="Blouin N."/>
            <person name="Leonard G."/>
            <person name="Richards T.A."/>
            <person name="Lane C.E."/>
        </authorList>
    </citation>
    <scope>NUCLEOTIDE SEQUENCE [LARGE SCALE GENOMIC DNA]</scope>
    <source>
        <strain evidence="1 2">ATCC 48635</strain>
    </source>
</reference>
<protein>
    <submittedName>
        <fullName evidence="1">Uncharacterized protein</fullName>
    </submittedName>
</protein>
<keyword evidence="2" id="KW-1185">Reference proteome</keyword>